<feature type="transmembrane region" description="Helical" evidence="6">
    <location>
        <begin position="80"/>
        <end position="99"/>
    </location>
</feature>
<sequence length="324" mass="33361">MTATLTSTKAEQPVGRRRWAAPVAKYAVYAGIVVLIAVNAVMSSSFLSLDNLRVQLYQAVPVLIVALGMALVIGTEGIDLSVGGVIALTSAVLPLYLGYGVWVSIALAILAGGVCGAISGSLVAFARVQPIVATLSLMIGLRGLAVIMNGATAKPLNDPTLLNLGLTGWLGLPQMAYIGAGLVAIIAFVVRRTTLGRNLVAVGDNASASFLAGLPVRRILLSVYVMSGMLAAVAGVLIAGHGAYADPANYGLNYELLAITAVVVGGTPLSGGQIRVIGTVAGTIFMQLVSATLIQNNVKNSYEQMIEAVIICIAVFIARESANR</sequence>
<evidence type="ECO:0000256" key="4">
    <source>
        <dbReference type="ARBA" id="ARBA00022989"/>
    </source>
</evidence>
<dbReference type="PANTHER" id="PTHR32196:SF72">
    <property type="entry name" value="RIBOSE IMPORT PERMEASE PROTEIN RBSC"/>
    <property type="match status" value="1"/>
</dbReference>
<evidence type="ECO:0000256" key="3">
    <source>
        <dbReference type="ARBA" id="ARBA00022692"/>
    </source>
</evidence>
<evidence type="ECO:0000256" key="2">
    <source>
        <dbReference type="ARBA" id="ARBA00022475"/>
    </source>
</evidence>
<dbReference type="GO" id="GO:0005886">
    <property type="term" value="C:plasma membrane"/>
    <property type="evidence" value="ECO:0007669"/>
    <property type="project" value="UniProtKB-SubCell"/>
</dbReference>
<accession>A0A853DPQ1</accession>
<reference evidence="7 8" key="1">
    <citation type="submission" date="2020-07" db="EMBL/GenBank/DDBJ databases">
        <title>Sequencing the genomes of 1000 actinobacteria strains.</title>
        <authorList>
            <person name="Klenk H.-P."/>
        </authorList>
    </citation>
    <scope>NUCLEOTIDE SEQUENCE [LARGE SCALE GENOMIC DNA]</scope>
    <source>
        <strain evidence="7 8">DSM 29531</strain>
    </source>
</reference>
<dbReference type="RefSeq" id="WP_179483193.1">
    <property type="nucleotide sequence ID" value="NZ_JACCFW010000001.1"/>
</dbReference>
<keyword evidence="3 6" id="KW-0812">Transmembrane</keyword>
<proteinExistence type="predicted"/>
<evidence type="ECO:0000256" key="1">
    <source>
        <dbReference type="ARBA" id="ARBA00004651"/>
    </source>
</evidence>
<feature type="transmembrane region" description="Helical" evidence="6">
    <location>
        <begin position="250"/>
        <end position="269"/>
    </location>
</feature>
<protein>
    <submittedName>
        <fullName evidence="7">Ribose transport system permease protein</fullName>
    </submittedName>
</protein>
<gene>
    <name evidence="7" type="ORF">HNR15_003058</name>
</gene>
<keyword evidence="4 6" id="KW-1133">Transmembrane helix</keyword>
<dbReference type="InterPro" id="IPR001851">
    <property type="entry name" value="ABC_transp_permease"/>
</dbReference>
<dbReference type="Pfam" id="PF02653">
    <property type="entry name" value="BPD_transp_2"/>
    <property type="match status" value="1"/>
</dbReference>
<organism evidence="7 8">
    <name type="scientific">Allobranchiibius huperziae</name>
    <dbReference type="NCBI Taxonomy" id="1874116"/>
    <lineage>
        <taxon>Bacteria</taxon>
        <taxon>Bacillati</taxon>
        <taxon>Actinomycetota</taxon>
        <taxon>Actinomycetes</taxon>
        <taxon>Micrococcales</taxon>
        <taxon>Dermacoccaceae</taxon>
        <taxon>Allobranchiibius</taxon>
    </lineage>
</organism>
<evidence type="ECO:0000313" key="8">
    <source>
        <dbReference type="Proteomes" id="UP000571817"/>
    </source>
</evidence>
<feature type="transmembrane region" description="Helical" evidence="6">
    <location>
        <begin position="26"/>
        <end position="49"/>
    </location>
</feature>
<evidence type="ECO:0000256" key="6">
    <source>
        <dbReference type="SAM" id="Phobius"/>
    </source>
</evidence>
<feature type="transmembrane region" description="Helical" evidence="6">
    <location>
        <begin position="105"/>
        <end position="125"/>
    </location>
</feature>
<evidence type="ECO:0000313" key="7">
    <source>
        <dbReference type="EMBL" id="NYJ76095.1"/>
    </source>
</evidence>
<keyword evidence="2" id="KW-1003">Cell membrane</keyword>
<comment type="subcellular location">
    <subcellularLocation>
        <location evidence="1">Cell membrane</location>
        <topology evidence="1">Multi-pass membrane protein</topology>
    </subcellularLocation>
</comment>
<dbReference type="PANTHER" id="PTHR32196">
    <property type="entry name" value="ABC TRANSPORTER PERMEASE PROTEIN YPHD-RELATED-RELATED"/>
    <property type="match status" value="1"/>
</dbReference>
<feature type="transmembrane region" description="Helical" evidence="6">
    <location>
        <begin position="132"/>
        <end position="151"/>
    </location>
</feature>
<dbReference type="CDD" id="cd06579">
    <property type="entry name" value="TM_PBP1_transp_AraH_like"/>
    <property type="match status" value="1"/>
</dbReference>
<name>A0A853DPQ1_9MICO</name>
<keyword evidence="5 6" id="KW-0472">Membrane</keyword>
<dbReference type="AlphaFoldDB" id="A0A853DPQ1"/>
<feature type="transmembrane region" description="Helical" evidence="6">
    <location>
        <begin position="171"/>
        <end position="190"/>
    </location>
</feature>
<feature type="transmembrane region" description="Helical" evidence="6">
    <location>
        <begin position="219"/>
        <end position="244"/>
    </location>
</feature>
<dbReference type="GO" id="GO:0022857">
    <property type="term" value="F:transmembrane transporter activity"/>
    <property type="evidence" value="ECO:0007669"/>
    <property type="project" value="InterPro"/>
</dbReference>
<dbReference type="EMBL" id="JACCFW010000001">
    <property type="protein sequence ID" value="NYJ76095.1"/>
    <property type="molecule type" value="Genomic_DNA"/>
</dbReference>
<comment type="caution">
    <text evidence="7">The sequence shown here is derived from an EMBL/GenBank/DDBJ whole genome shotgun (WGS) entry which is preliminary data.</text>
</comment>
<evidence type="ECO:0000256" key="5">
    <source>
        <dbReference type="ARBA" id="ARBA00023136"/>
    </source>
</evidence>
<keyword evidence="8" id="KW-1185">Reference proteome</keyword>
<feature type="transmembrane region" description="Helical" evidence="6">
    <location>
        <begin position="55"/>
        <end position="73"/>
    </location>
</feature>
<dbReference type="Proteomes" id="UP000571817">
    <property type="component" value="Unassembled WGS sequence"/>
</dbReference>